<dbReference type="CDD" id="cd02909">
    <property type="entry name" value="cupin_pirin_N"/>
    <property type="match status" value="1"/>
</dbReference>
<gene>
    <name evidence="5" type="ORF">FHS18_004216</name>
</gene>
<protein>
    <recommendedName>
        <fullName evidence="7">Pirin</fullName>
    </recommendedName>
</protein>
<dbReference type="PANTHER" id="PTHR13903:SF8">
    <property type="entry name" value="PIRIN"/>
    <property type="match status" value="1"/>
</dbReference>
<dbReference type="InterPro" id="IPR012093">
    <property type="entry name" value="Pirin"/>
</dbReference>
<evidence type="ECO:0008006" key="7">
    <source>
        <dbReference type="Google" id="ProtNLM"/>
    </source>
</evidence>
<evidence type="ECO:0000259" key="3">
    <source>
        <dbReference type="Pfam" id="PF02678"/>
    </source>
</evidence>
<dbReference type="InterPro" id="IPR003829">
    <property type="entry name" value="Pirin_N_dom"/>
</dbReference>
<dbReference type="Pfam" id="PF02678">
    <property type="entry name" value="Pirin"/>
    <property type="match status" value="1"/>
</dbReference>
<evidence type="ECO:0000256" key="2">
    <source>
        <dbReference type="RuleBase" id="RU003457"/>
    </source>
</evidence>
<organism evidence="5 6">
    <name type="scientific">Paenibacillus phyllosphaerae</name>
    <dbReference type="NCBI Taxonomy" id="274593"/>
    <lineage>
        <taxon>Bacteria</taxon>
        <taxon>Bacillati</taxon>
        <taxon>Bacillota</taxon>
        <taxon>Bacilli</taxon>
        <taxon>Bacillales</taxon>
        <taxon>Paenibacillaceae</taxon>
        <taxon>Paenibacillus</taxon>
    </lineage>
</organism>
<dbReference type="SUPFAM" id="SSF51182">
    <property type="entry name" value="RmlC-like cupins"/>
    <property type="match status" value="1"/>
</dbReference>
<dbReference type="Proteomes" id="UP000570361">
    <property type="component" value="Unassembled WGS sequence"/>
</dbReference>
<dbReference type="PANTHER" id="PTHR13903">
    <property type="entry name" value="PIRIN-RELATED"/>
    <property type="match status" value="1"/>
</dbReference>
<evidence type="ECO:0000256" key="1">
    <source>
        <dbReference type="ARBA" id="ARBA00008416"/>
    </source>
</evidence>
<evidence type="ECO:0000259" key="4">
    <source>
        <dbReference type="Pfam" id="PF05726"/>
    </source>
</evidence>
<evidence type="ECO:0000313" key="6">
    <source>
        <dbReference type="Proteomes" id="UP000570361"/>
    </source>
</evidence>
<dbReference type="InterPro" id="IPR014710">
    <property type="entry name" value="RmlC-like_jellyroll"/>
</dbReference>
<dbReference type="Gene3D" id="2.60.120.10">
    <property type="entry name" value="Jelly Rolls"/>
    <property type="match status" value="2"/>
</dbReference>
<proteinExistence type="inferred from homology"/>
<reference evidence="5 6" key="1">
    <citation type="submission" date="2020-08" db="EMBL/GenBank/DDBJ databases">
        <title>Genomic Encyclopedia of Type Strains, Phase III (KMG-III): the genomes of soil and plant-associated and newly described type strains.</title>
        <authorList>
            <person name="Whitman W."/>
        </authorList>
    </citation>
    <scope>NUCLEOTIDE SEQUENCE [LARGE SCALE GENOMIC DNA]</scope>
    <source>
        <strain evidence="5 6">CECT 5862</strain>
    </source>
</reference>
<dbReference type="Pfam" id="PF05726">
    <property type="entry name" value="Pirin_C"/>
    <property type="match status" value="1"/>
</dbReference>
<sequence>MKRAFVSTRERFEPDRYVPALLIAIGKVIENLSGSSLATIRFNVEEDEVMVKGRNIKRVWTVQERKISDIHTAAPVLESGRWEEFDPFLLLMEDKFEKGAFDVHPHRGIETITFVLDGTINHYDSASGGGGTLTKGDLQFMTAGRGVVHNETPVDGETVHILQLWVNLPQEFKMTEPRYQNLHAQDMPVRYEEGAVIRVYSGSSGEVTSNTLNYAPVTFLDIMLDAGASVIHDLPGHYNGFIYVLEGNGTFGEEQVEASKGQAMQFDSADDANWSTVHLTAKEPMRAVLFAGAPLREPVVARGPFVMNTEEEIIQAYTEYRNGTFIK</sequence>
<name>A0A7W5FPD0_9BACL</name>
<evidence type="ECO:0000313" key="5">
    <source>
        <dbReference type="EMBL" id="MBB3112138.1"/>
    </source>
</evidence>
<dbReference type="InterPro" id="IPR011051">
    <property type="entry name" value="RmlC_Cupin_sf"/>
</dbReference>
<comment type="caution">
    <text evidence="5">The sequence shown here is derived from an EMBL/GenBank/DDBJ whole genome shotgun (WGS) entry which is preliminary data.</text>
</comment>
<dbReference type="InterPro" id="IPR008778">
    <property type="entry name" value="Pirin_C_dom"/>
</dbReference>
<dbReference type="EMBL" id="JACHXK010000010">
    <property type="protein sequence ID" value="MBB3112138.1"/>
    <property type="molecule type" value="Genomic_DNA"/>
</dbReference>
<dbReference type="AlphaFoldDB" id="A0A7W5FPD0"/>
<feature type="domain" description="Pirin N-terminal" evidence="3">
    <location>
        <begin position="93"/>
        <end position="166"/>
    </location>
</feature>
<keyword evidence="6" id="KW-1185">Reference proteome</keyword>
<feature type="domain" description="Pirin C-terminal" evidence="4">
    <location>
        <begin position="220"/>
        <end position="325"/>
    </location>
</feature>
<dbReference type="CDD" id="cd02247">
    <property type="entry name" value="cupin_pirin_C"/>
    <property type="match status" value="1"/>
</dbReference>
<accession>A0A7W5FPD0</accession>
<comment type="similarity">
    <text evidence="1 2">Belongs to the pirin family.</text>
</comment>